<dbReference type="OrthoDB" id="7057522at2"/>
<comment type="caution">
    <text evidence="1">The sequence shown here is derived from an EMBL/GenBank/DDBJ whole genome shotgun (WGS) entry which is preliminary data.</text>
</comment>
<gene>
    <name evidence="1" type="ORF">J116_020015</name>
</gene>
<evidence type="ECO:0000313" key="1">
    <source>
        <dbReference type="EMBL" id="OEJ96402.1"/>
    </source>
</evidence>
<organism evidence="1 2">
    <name type="scientific">Streptomyces thermolilacinus SPC6</name>
    <dbReference type="NCBI Taxonomy" id="1306406"/>
    <lineage>
        <taxon>Bacteria</taxon>
        <taxon>Bacillati</taxon>
        <taxon>Actinomycetota</taxon>
        <taxon>Actinomycetes</taxon>
        <taxon>Kitasatosporales</taxon>
        <taxon>Streptomycetaceae</taxon>
        <taxon>Streptomyces</taxon>
    </lineage>
</organism>
<name>A0A1D3DVP4_9ACTN</name>
<accession>A0A1D3DVP4</accession>
<proteinExistence type="predicted"/>
<evidence type="ECO:0000313" key="2">
    <source>
        <dbReference type="Proteomes" id="UP000095329"/>
    </source>
</evidence>
<dbReference type="Proteomes" id="UP000095329">
    <property type="component" value="Unassembled WGS sequence"/>
</dbReference>
<dbReference type="RefSeq" id="WP_023588850.1">
    <property type="nucleotide sequence ID" value="NZ_ASHX02000001.1"/>
</dbReference>
<dbReference type="AlphaFoldDB" id="A0A1D3DVP4"/>
<dbReference type="EMBL" id="ASHX02000001">
    <property type="protein sequence ID" value="OEJ96402.1"/>
    <property type="molecule type" value="Genomic_DNA"/>
</dbReference>
<sequence length="506" mass="53839">MTTTTTPPYRPGRIVSGSGLPALLTESPDAVPLLPHTPEPACLLTARQLRDELLPRWREGVERQARALVRRARGALDGPGATTPYERLDDPAHRRAALVAELFRDEGTSANAARVDGLALQRHVAGALSAAEPPRFELAWGQPKRDVGGLKTAGRWADLAEVYAVGRLVALVLAARELAEDDRFGMTVYSGGNRFAAALFAEPELLLEYDRQRCRIADALTDAGAVDFQDFAAAKRADPAEQEAHEQRVREQLAALTDADVDAQMPVMLFNVDWPRVLPMAAAGEAPHGVEMAPHVARWLAESPDDRTPLLTRAAVTCAVSPALRTRWAEVFGDRREVLDDAVAFAVAVGRASAARYTAIARADRGAPGALTGGPHTVRLTVHEKRDRPDVPALLTLGARGGGLLSQHVVARVPAEGPVVFASVAETLVQAPDAAPVLLEPGDGDPVVAADGVALGAAGGASLEPADRAPRLFDWLSRERQPLCFASGPEPSVRRALAHILDPGHG</sequence>
<keyword evidence="2" id="KW-1185">Reference proteome</keyword>
<protein>
    <submittedName>
        <fullName evidence="1">Uncharacterized protein</fullName>
    </submittedName>
</protein>
<dbReference type="eggNOG" id="ENOG50341D8">
    <property type="taxonomic scope" value="Bacteria"/>
</dbReference>
<reference evidence="1 2" key="1">
    <citation type="journal article" date="2013" name="Genome Announc.">
        <title>Genome Sequence of Streptomyces violaceusniger Strain SPC6, a Halotolerant Streptomycete That Exhibits Rapid Growth and Development.</title>
        <authorList>
            <person name="Chen X."/>
            <person name="Zhang B."/>
            <person name="Zhang W."/>
            <person name="Wu X."/>
            <person name="Zhang M."/>
            <person name="Chen T."/>
            <person name="Liu G."/>
            <person name="Dyson P."/>
        </authorList>
    </citation>
    <scope>NUCLEOTIDE SEQUENCE [LARGE SCALE GENOMIC DNA]</scope>
    <source>
        <strain evidence="1 2">SPC6</strain>
    </source>
</reference>